<gene>
    <name evidence="2" type="ORF">GSTENG00000833001</name>
</gene>
<feature type="region of interest" description="Disordered" evidence="1">
    <location>
        <begin position="39"/>
        <end position="124"/>
    </location>
</feature>
<feature type="compositionally biased region" description="Low complexity" evidence="1">
    <location>
        <begin position="71"/>
        <end position="107"/>
    </location>
</feature>
<proteinExistence type="predicted"/>
<feature type="non-terminal residue" evidence="2">
    <location>
        <position position="1"/>
    </location>
</feature>
<protein>
    <submittedName>
        <fullName evidence="2">(spotted green pufferfish) hypothetical protein</fullName>
    </submittedName>
</protein>
<dbReference type="EMBL" id="CAAE01003338">
    <property type="protein sequence ID" value="CAF87827.1"/>
    <property type="molecule type" value="Genomic_DNA"/>
</dbReference>
<dbReference type="InterPro" id="IPR051744">
    <property type="entry name" value="AP2_assoc_SerThr_kinase"/>
</dbReference>
<sequence length="140" mass="15503">ITDSVGPTETSIAPRQRPKAANSNVLPLATVTPVKMTVPSAPVSNGQKGLCSSSLSLNGRGFAFTPPTPAPGQTSVQPQPSSQQHRVLQQLQPGDLRLQQQLQQQQQQHHHHHHQQQQQAVQQQHINAQHLQYLQVHNYY</sequence>
<accession>Q4TH05</accession>
<feature type="region of interest" description="Disordered" evidence="1">
    <location>
        <begin position="1"/>
        <end position="24"/>
    </location>
</feature>
<reference evidence="2" key="2">
    <citation type="submission" date="2004-02" db="EMBL/GenBank/DDBJ databases">
        <authorList>
            <consortium name="Genoscope"/>
            <consortium name="Whitehead Institute Centre for Genome Research"/>
        </authorList>
    </citation>
    <scope>NUCLEOTIDE SEQUENCE</scope>
</reference>
<comment type="caution">
    <text evidence="2">The sequence shown here is derived from an EMBL/GenBank/DDBJ whole genome shotgun (WGS) entry which is preliminary data.</text>
</comment>
<feature type="compositionally biased region" description="Polar residues" evidence="1">
    <location>
        <begin position="1"/>
        <end position="13"/>
    </location>
</feature>
<dbReference type="PANTHER" id="PTHR47907">
    <property type="entry name" value="PROTEIN KINASE DOMAIN-CONTAINING PROTEIN"/>
    <property type="match status" value="1"/>
</dbReference>
<organism evidence="2">
    <name type="scientific">Tetraodon nigroviridis</name>
    <name type="common">Spotted green pufferfish</name>
    <name type="synonym">Chelonodon nigroviridis</name>
    <dbReference type="NCBI Taxonomy" id="99883"/>
    <lineage>
        <taxon>Eukaryota</taxon>
        <taxon>Metazoa</taxon>
        <taxon>Chordata</taxon>
        <taxon>Craniata</taxon>
        <taxon>Vertebrata</taxon>
        <taxon>Euteleostomi</taxon>
        <taxon>Actinopterygii</taxon>
        <taxon>Neopterygii</taxon>
        <taxon>Teleostei</taxon>
        <taxon>Neoteleostei</taxon>
        <taxon>Acanthomorphata</taxon>
        <taxon>Eupercaria</taxon>
        <taxon>Tetraodontiformes</taxon>
        <taxon>Tetradontoidea</taxon>
        <taxon>Tetraodontidae</taxon>
        <taxon>Tetraodon</taxon>
    </lineage>
</organism>
<dbReference type="KEGG" id="tng:GSTEN00000833G001"/>
<name>Q4TH05_TETNG</name>
<evidence type="ECO:0000256" key="1">
    <source>
        <dbReference type="SAM" id="MobiDB-lite"/>
    </source>
</evidence>
<dbReference type="PANTHER" id="PTHR47907:SF4">
    <property type="entry name" value="BMP-2-INDUCIBLE PROTEIN KINASE ISOFORM X1"/>
    <property type="match status" value="1"/>
</dbReference>
<reference evidence="2" key="1">
    <citation type="journal article" date="2004" name="Nature">
        <title>Genome duplication in the teleost fish Tetraodon nigroviridis reveals the early vertebrate proto-karyotype.</title>
        <authorList>
            <person name="Jaillon O."/>
            <person name="Aury J.-M."/>
            <person name="Brunet F."/>
            <person name="Petit J.-L."/>
            <person name="Stange-Thomann N."/>
            <person name="Mauceli E."/>
            <person name="Bouneau L."/>
            <person name="Fischer C."/>
            <person name="Ozouf-Costaz C."/>
            <person name="Bernot A."/>
            <person name="Nicaud S."/>
            <person name="Jaffe D."/>
            <person name="Fisher S."/>
            <person name="Lutfalla G."/>
            <person name="Dossat C."/>
            <person name="Segurens B."/>
            <person name="Dasilva C."/>
            <person name="Salanoubat M."/>
            <person name="Levy M."/>
            <person name="Boudet N."/>
            <person name="Castellano S."/>
            <person name="Anthouard V."/>
            <person name="Jubin C."/>
            <person name="Castelli V."/>
            <person name="Katinka M."/>
            <person name="Vacherie B."/>
            <person name="Biemont C."/>
            <person name="Skalli Z."/>
            <person name="Cattolico L."/>
            <person name="Poulain J."/>
            <person name="De Berardinis V."/>
            <person name="Cruaud C."/>
            <person name="Duprat S."/>
            <person name="Brottier P."/>
            <person name="Coutanceau J.-P."/>
            <person name="Gouzy J."/>
            <person name="Parra G."/>
            <person name="Lardier G."/>
            <person name="Chapple C."/>
            <person name="McKernan K.J."/>
            <person name="McEwan P."/>
            <person name="Bosak S."/>
            <person name="Kellis M."/>
            <person name="Volff J.-N."/>
            <person name="Guigo R."/>
            <person name="Zody M.C."/>
            <person name="Mesirov J."/>
            <person name="Lindblad-Toh K."/>
            <person name="Birren B."/>
            <person name="Nusbaum C."/>
            <person name="Kahn D."/>
            <person name="Robinson-Rechavi M."/>
            <person name="Laudet V."/>
            <person name="Schachter V."/>
            <person name="Quetier F."/>
            <person name="Saurin W."/>
            <person name="Scarpelli C."/>
            <person name="Wincker P."/>
            <person name="Lander E.S."/>
            <person name="Weissenbach J."/>
            <person name="Roest Crollius H."/>
        </authorList>
    </citation>
    <scope>NUCLEOTIDE SEQUENCE [LARGE SCALE GENOMIC DNA]</scope>
</reference>
<evidence type="ECO:0000313" key="2">
    <source>
        <dbReference type="EMBL" id="CAF87827.1"/>
    </source>
</evidence>
<feature type="compositionally biased region" description="Polar residues" evidence="1">
    <location>
        <begin position="42"/>
        <end position="57"/>
    </location>
</feature>
<dbReference type="AlphaFoldDB" id="Q4TH05"/>